<feature type="region of interest" description="Disordered" evidence="1">
    <location>
        <begin position="522"/>
        <end position="577"/>
    </location>
</feature>
<feature type="compositionally biased region" description="Basic and acidic residues" evidence="1">
    <location>
        <begin position="1625"/>
        <end position="1635"/>
    </location>
</feature>
<feature type="region of interest" description="Disordered" evidence="1">
    <location>
        <begin position="364"/>
        <end position="483"/>
    </location>
</feature>
<feature type="region of interest" description="Disordered" evidence="1">
    <location>
        <begin position="1607"/>
        <end position="1647"/>
    </location>
</feature>
<feature type="compositionally biased region" description="Polar residues" evidence="1">
    <location>
        <begin position="36"/>
        <end position="55"/>
    </location>
</feature>
<feature type="compositionally biased region" description="Polar residues" evidence="1">
    <location>
        <begin position="9"/>
        <end position="18"/>
    </location>
</feature>
<proteinExistence type="predicted"/>
<feature type="region of interest" description="Disordered" evidence="1">
    <location>
        <begin position="864"/>
        <end position="885"/>
    </location>
</feature>
<feature type="compositionally biased region" description="Polar residues" evidence="1">
    <location>
        <begin position="1823"/>
        <end position="1837"/>
    </location>
</feature>
<gene>
    <name evidence="2" type="ORF">IAR55_005449</name>
</gene>
<accession>A0AAW0YHG7</accession>
<dbReference type="GeneID" id="92182707"/>
<feature type="compositionally biased region" description="Acidic residues" evidence="1">
    <location>
        <begin position="1325"/>
        <end position="1346"/>
    </location>
</feature>
<feature type="compositionally biased region" description="Basic and acidic residues" evidence="1">
    <location>
        <begin position="1134"/>
        <end position="1166"/>
    </location>
</feature>
<feature type="compositionally biased region" description="Polar residues" evidence="1">
    <location>
        <begin position="1289"/>
        <end position="1307"/>
    </location>
</feature>
<feature type="compositionally biased region" description="Low complexity" evidence="1">
    <location>
        <begin position="120"/>
        <end position="140"/>
    </location>
</feature>
<feature type="compositionally biased region" description="Basic and acidic residues" evidence="1">
    <location>
        <begin position="644"/>
        <end position="654"/>
    </location>
</feature>
<feature type="region of interest" description="Disordered" evidence="1">
    <location>
        <begin position="635"/>
        <end position="664"/>
    </location>
</feature>
<feature type="compositionally biased region" description="Polar residues" evidence="1">
    <location>
        <begin position="204"/>
        <end position="234"/>
    </location>
</feature>
<feature type="compositionally biased region" description="Low complexity" evidence="1">
    <location>
        <begin position="560"/>
        <end position="569"/>
    </location>
</feature>
<evidence type="ECO:0000313" key="3">
    <source>
        <dbReference type="Proteomes" id="UP001388673"/>
    </source>
</evidence>
<feature type="region of interest" description="Disordered" evidence="1">
    <location>
        <begin position="771"/>
        <end position="794"/>
    </location>
</feature>
<feature type="region of interest" description="Disordered" evidence="1">
    <location>
        <begin position="1482"/>
        <end position="1502"/>
    </location>
</feature>
<feature type="compositionally biased region" description="Polar residues" evidence="1">
    <location>
        <begin position="69"/>
        <end position="78"/>
    </location>
</feature>
<feature type="compositionally biased region" description="Polar residues" evidence="1">
    <location>
        <begin position="441"/>
        <end position="459"/>
    </location>
</feature>
<feature type="region of interest" description="Disordered" evidence="1">
    <location>
        <begin position="1014"/>
        <end position="1037"/>
    </location>
</feature>
<sequence length="1871" mass="202290">MVRTVREPNLTTPQILRVSTSSATSSRHSSGGSPSQPTFSKNASKSRIPTASQSGTKKRAVLGERTDNIMLSESQQSCPASKPKPKGAGKTNLFNSPDRSFGSLSRFIAKSPQTRASIRPAYFPSSSPAASPNATANSFPGHTPYRPRPSITMNMDMMINDDDTLLLNMRPPEMDFASPRLLELTVASEDDTSGPRVRGGLMTPANSQELQRGSPQLTQTVKRTPSATRLSTQIRDPVSRFPTPPSSQSDDTRMGHIPPATSATTARASRVRARPADTPPRRVSTEPSAVLGDISAEWDTPLRLGQDPSPNPRRKKSPRLDELSGQARSPAPVRLRSPFEVRDRVEVVIPVRVRGLGTPKAAPTAITVKAKSKGRASTSRTPSATLSESTSTKGSTRRSSAGSNRRSSGGSQRSVTKATPAQTRIRAIPATAPVKSRRRSTATPSVPNRSLSQTPRTVQARSRRASTSATSKTPRGQNSKSVTPMFQALSGRKLGFLPRPIHGSPGDDPLLLKGLDDVRPGHEVRDGSGLGLDLNRESGLAHSSPSQTSALSTGPTQTLSVSSFASRSSPPLPNISRSEDNLTLLRLADNSVGFYDTGPAWSDDGSDDEGVGEDTFVHVMQKRNVNSTIRSNVEETVVEEDEGQQEKIAEEDVPRGSSPLLPPRVDVTERRSSEELGDITQDAESALWDTSVDVSETPIVDEVSTDEQSVDTPIMETTNDFVSEQQRNGAESREVVLQIPESMHPTSSIGSAIVPAEESQAPVQTLEIGTEIDDATPLAGSSSTEALTTDLQAEPADISSQNDVANVSPLSHANPQLAVNDAPGMSEEPALAGQSSSPGTNTRLRSSLPAECVHEAGLAVPSPIYETTPHLRSPTPTSRYDRQPSMPRSPFVLIRHLEEVPPTPVPIWSAREQYAYPVLNIYSAVQFSSPQLTKESSTVRDKDSLLEEADRVLERLSTPVADSVPIVQTKVLETTSPAAHSGRPAANVRMSNRFELWDKVDLPARMEIVTADDVQNDCEPDDEQDAQGRQEGIEAELPRLRRARSVSLPFVEEGDDEGSHIGDVTADDEGSHVGDVTADAVSDAWDTTEGVIVIGGNIEDRANESEEDGEESQGAEADDEEGEAIEESYQEQEQEQHNAQHGTDHSEAMSHQIELKQHPEYDDATHGQDSSLPVQVPERIVLRLVEKGIIKLEPDVEHLESPSESSEHAPGSEDSERSPSGVIRESLMTLEPGPSSETLQQRSPEHTTRSASPNVTDNVQDFPLTTSALTDIFRPYTPNASPSDALGTSAHSQQGNTGSSKLSQQITPIAPAESEQQSPSPFGGVEDETNAAAAEEESESEAEEEADRSVVIRAPRRSLYDEIAAIAGDVSEDEGGDDSFRSVVEVSSLDPKAAARAAAILKLNHSYIEHGRLSSAQTEHRTPSRRRQSASASTSRHIDKQELLHEAELDIVAQRRSRSRSMSRARSESVFSFATDDFPVPGGYVRTPQSSGKRKRAPGPVLAPHEEVPTIATGKGKVWGISEWKKLEKVYRKEKEEWTKEREVKSLPSGLMTWARRSTFGVSAIMKEWDVNRVVEKFLAEEGEHWDRETILLRAQAIERRVNRIQHKASHRTLADSSTTGGDNETPRKRIRQSDTDETFEGNSTILQTPKAVPAGTVGVEPPSTIRRMLGFVWGGGKQKSKGRGLLGDLENASVAGEGNKWSAVKEVIPAVSTSTQTILPPPRNTRREHEGISRVTGNTETIPPAPKAPRTTTQAPSNQVFTNATTSNSRFSLPTPSSNNSSSSWPTFSSLTPGPSTGKLYPPLEPSLKQRSSALAKVFPETPTSSQRSPATSSRPLGTEQKKRGGSVKDLVKDFEGKGVIVNNRREESA</sequence>
<dbReference type="RefSeq" id="XP_066801108.1">
    <property type="nucleotide sequence ID" value="XM_066948540.1"/>
</dbReference>
<feature type="compositionally biased region" description="Polar residues" evidence="1">
    <location>
        <begin position="474"/>
        <end position="483"/>
    </location>
</feature>
<feature type="compositionally biased region" description="Basic and acidic residues" evidence="1">
    <location>
        <begin position="1192"/>
        <end position="1217"/>
    </location>
</feature>
<feature type="compositionally biased region" description="Polar residues" evidence="1">
    <location>
        <begin position="541"/>
        <end position="559"/>
    </location>
</feature>
<keyword evidence="3" id="KW-1185">Reference proteome</keyword>
<feature type="compositionally biased region" description="Low complexity" evidence="1">
    <location>
        <begin position="387"/>
        <end position="414"/>
    </location>
</feature>
<feature type="region of interest" description="Disordered" evidence="1">
    <location>
        <begin position="1"/>
        <end position="97"/>
    </location>
</feature>
<name>A0AAW0YHG7_9TREE</name>
<feature type="compositionally biased region" description="Basic and acidic residues" evidence="1">
    <location>
        <begin position="1412"/>
        <end position="1422"/>
    </location>
</feature>
<comment type="caution">
    <text evidence="2">The sequence shown here is derived from an EMBL/GenBank/DDBJ whole genome shotgun (WGS) entry which is preliminary data.</text>
</comment>
<feature type="compositionally biased region" description="Basic and acidic residues" evidence="1">
    <location>
        <begin position="1026"/>
        <end position="1037"/>
    </location>
</feature>
<evidence type="ECO:0000256" key="1">
    <source>
        <dbReference type="SAM" id="MobiDB-lite"/>
    </source>
</evidence>
<dbReference type="KEGG" id="kne:92182707"/>
<organism evidence="2 3">
    <name type="scientific">Kwoniella newhampshirensis</name>
    <dbReference type="NCBI Taxonomy" id="1651941"/>
    <lineage>
        <taxon>Eukaryota</taxon>
        <taxon>Fungi</taxon>
        <taxon>Dikarya</taxon>
        <taxon>Basidiomycota</taxon>
        <taxon>Agaricomycotina</taxon>
        <taxon>Tremellomycetes</taxon>
        <taxon>Tremellales</taxon>
        <taxon>Cryptococcaceae</taxon>
        <taxon>Kwoniella</taxon>
    </lineage>
</organism>
<feature type="compositionally biased region" description="Polar residues" evidence="1">
    <location>
        <begin position="1249"/>
        <end position="1269"/>
    </location>
</feature>
<feature type="compositionally biased region" description="Polar residues" evidence="1">
    <location>
        <begin position="833"/>
        <end position="845"/>
    </location>
</feature>
<feature type="compositionally biased region" description="Acidic residues" evidence="1">
    <location>
        <begin position="1105"/>
        <end position="1133"/>
    </location>
</feature>
<feature type="compositionally biased region" description="Low complexity" evidence="1">
    <location>
        <begin position="1772"/>
        <end position="1794"/>
    </location>
</feature>
<evidence type="ECO:0000313" key="2">
    <source>
        <dbReference type="EMBL" id="KAK8847590.1"/>
    </source>
</evidence>
<feature type="compositionally biased region" description="Polar residues" evidence="1">
    <location>
        <begin position="1751"/>
        <end position="1771"/>
    </location>
</feature>
<feature type="compositionally biased region" description="Polar residues" evidence="1">
    <location>
        <begin position="375"/>
        <end position="386"/>
    </location>
</feature>
<dbReference type="EMBL" id="JBCAWK010000010">
    <property type="protein sequence ID" value="KAK8847590.1"/>
    <property type="molecule type" value="Genomic_DNA"/>
</dbReference>
<feature type="compositionally biased region" description="Low complexity" evidence="1">
    <location>
        <begin position="19"/>
        <end position="35"/>
    </location>
</feature>
<feature type="region of interest" description="Disordered" evidence="1">
    <location>
        <begin position="1412"/>
        <end position="1438"/>
    </location>
</feature>
<dbReference type="Proteomes" id="UP001388673">
    <property type="component" value="Unassembled WGS sequence"/>
</dbReference>
<feature type="region of interest" description="Disordered" evidence="1">
    <location>
        <begin position="1714"/>
        <end position="1871"/>
    </location>
</feature>
<feature type="compositionally biased region" description="Low complexity" evidence="1">
    <location>
        <begin position="258"/>
        <end position="268"/>
    </location>
</feature>
<feature type="compositionally biased region" description="Polar residues" evidence="1">
    <location>
        <begin position="779"/>
        <end position="791"/>
    </location>
</feature>
<feature type="compositionally biased region" description="Acidic residues" evidence="1">
    <location>
        <begin position="1014"/>
        <end position="1025"/>
    </location>
</feature>
<feature type="region of interest" description="Disordered" evidence="1">
    <location>
        <begin position="119"/>
        <end position="149"/>
    </location>
</feature>
<feature type="region of interest" description="Disordered" evidence="1">
    <location>
        <begin position="1050"/>
        <end position="1074"/>
    </location>
</feature>
<feature type="region of interest" description="Disordered" evidence="1">
    <location>
        <begin position="188"/>
        <end position="335"/>
    </location>
</feature>
<protein>
    <submittedName>
        <fullName evidence="2">Uncharacterized protein</fullName>
    </submittedName>
</protein>
<reference evidence="2 3" key="1">
    <citation type="journal article" date="2024" name="bioRxiv">
        <title>Comparative genomics of Cryptococcus and Kwoniella reveals pathogenesis evolution and contrasting karyotype dynamics via intercentromeric recombination or chromosome fusion.</title>
        <authorList>
            <person name="Coelho M.A."/>
            <person name="David-Palma M."/>
            <person name="Shea T."/>
            <person name="Bowers K."/>
            <person name="McGinley-Smith S."/>
            <person name="Mohammad A.W."/>
            <person name="Gnirke A."/>
            <person name="Yurkov A.M."/>
            <person name="Nowrousian M."/>
            <person name="Sun S."/>
            <person name="Cuomo C.A."/>
            <person name="Heitman J."/>
        </authorList>
    </citation>
    <scope>NUCLEOTIDE SEQUENCE [LARGE SCALE GENOMIC DNA]</scope>
    <source>
        <strain evidence="2 3">CBS 13917</strain>
    </source>
</reference>
<feature type="region of interest" description="Disordered" evidence="1">
    <location>
        <begin position="1097"/>
        <end position="1176"/>
    </location>
</feature>
<feature type="region of interest" description="Disordered" evidence="1">
    <location>
        <begin position="814"/>
        <end position="845"/>
    </location>
</feature>
<feature type="region of interest" description="Disordered" evidence="1">
    <location>
        <begin position="1192"/>
        <end position="1354"/>
    </location>
</feature>